<evidence type="ECO:0000256" key="6">
    <source>
        <dbReference type="SAM" id="Phobius"/>
    </source>
</evidence>
<dbReference type="OrthoDB" id="512217at2"/>
<proteinExistence type="predicted"/>
<dbReference type="Proteomes" id="UP000306808">
    <property type="component" value="Unassembled WGS sequence"/>
</dbReference>
<evidence type="ECO:0000256" key="5">
    <source>
        <dbReference type="ARBA" id="ARBA00023136"/>
    </source>
</evidence>
<feature type="transmembrane region" description="Helical" evidence="6">
    <location>
        <begin position="284"/>
        <end position="306"/>
    </location>
</feature>
<feature type="transmembrane region" description="Helical" evidence="6">
    <location>
        <begin position="54"/>
        <end position="75"/>
    </location>
</feature>
<dbReference type="InterPro" id="IPR050833">
    <property type="entry name" value="Poly_Biosynth_Transport"/>
</dbReference>
<reference evidence="7 8" key="1">
    <citation type="submission" date="2019-04" db="EMBL/GenBank/DDBJ databases">
        <title>Sphingobacterium olei sp. nov., isolated from oil-contaminated soil.</title>
        <authorList>
            <person name="Liu B."/>
        </authorList>
    </citation>
    <scope>NUCLEOTIDE SEQUENCE [LARGE SCALE GENOMIC DNA]</scope>
    <source>
        <strain evidence="7 8">HAL-9</strain>
    </source>
</reference>
<evidence type="ECO:0000256" key="2">
    <source>
        <dbReference type="ARBA" id="ARBA00022475"/>
    </source>
</evidence>
<feature type="transmembrane region" description="Helical" evidence="6">
    <location>
        <begin position="173"/>
        <end position="192"/>
    </location>
</feature>
<feature type="transmembrane region" description="Helical" evidence="6">
    <location>
        <begin position="414"/>
        <end position="434"/>
    </location>
</feature>
<keyword evidence="5 6" id="KW-0472">Membrane</keyword>
<feature type="transmembrane region" description="Helical" evidence="6">
    <location>
        <begin position="96"/>
        <end position="119"/>
    </location>
</feature>
<sequence>MIKNRLSKRFKGQDERTMKAQKNIVYSFGIKGVSVLTYLLLVPVTLNFLNPVEYGVWLTLSSILMWINTFDIGLGNGLRNKLAEALAKEDFTLGRVLVSTTYGVILMLMLLLFGVFWFANNFIDWNLILNVDTTVLPNLKDIVFVSFALFCLTFVLKLVGNIYLALQKPAVNNLLVMLGQLLSLMLIYVMSFTGQGSLFSVAVIYSVSPVIVYLTVYPYTFWIKYKSLAPSFKLYKKEYVGSLFSLGGQFFILQIGGLVIFSTSNLIISSMFGPENVTVYNIAYRYYSVVPMLFSIVLTPLWSATTDAYVRNDLEWIHKSMKKVHKLILATFIGLFIMTIISDYVYKIWVGAVIKIPFELSISMGIYIYILVISLSYSSFLNGIGKLRVQVINIIFAAIIFLPFTYFFSQSYGILGVVIALIIVNGSGAAFNYIQFGKIIKGTAKGIWLR</sequence>
<dbReference type="AlphaFoldDB" id="A0A4U0NZ59"/>
<dbReference type="Pfam" id="PF01943">
    <property type="entry name" value="Polysacc_synt"/>
    <property type="match status" value="1"/>
</dbReference>
<evidence type="ECO:0000256" key="1">
    <source>
        <dbReference type="ARBA" id="ARBA00004651"/>
    </source>
</evidence>
<accession>A0A4U0NZ59</accession>
<keyword evidence="4 6" id="KW-1133">Transmembrane helix</keyword>
<protein>
    <recommendedName>
        <fullName evidence="9">Polysaccharide biosynthesis protein</fullName>
    </recommendedName>
</protein>
<feature type="transmembrane region" description="Helical" evidence="6">
    <location>
        <begin position="366"/>
        <end position="384"/>
    </location>
</feature>
<feature type="transmembrane region" description="Helical" evidence="6">
    <location>
        <begin position="327"/>
        <end position="346"/>
    </location>
</feature>
<feature type="transmembrane region" description="Helical" evidence="6">
    <location>
        <begin position="391"/>
        <end position="408"/>
    </location>
</feature>
<dbReference type="PANTHER" id="PTHR30250">
    <property type="entry name" value="PST FAMILY PREDICTED COLANIC ACID TRANSPORTER"/>
    <property type="match status" value="1"/>
</dbReference>
<evidence type="ECO:0000256" key="3">
    <source>
        <dbReference type="ARBA" id="ARBA00022692"/>
    </source>
</evidence>
<feature type="transmembrane region" description="Helical" evidence="6">
    <location>
        <begin position="142"/>
        <end position="166"/>
    </location>
</feature>
<gene>
    <name evidence="7" type="ORF">FAZ15_14575</name>
</gene>
<evidence type="ECO:0000313" key="8">
    <source>
        <dbReference type="Proteomes" id="UP000306808"/>
    </source>
</evidence>
<comment type="subcellular location">
    <subcellularLocation>
        <location evidence="1">Cell membrane</location>
        <topology evidence="1">Multi-pass membrane protein</topology>
    </subcellularLocation>
</comment>
<keyword evidence="8" id="KW-1185">Reference proteome</keyword>
<dbReference type="EMBL" id="SUME01000005">
    <property type="protein sequence ID" value="TJZ60103.1"/>
    <property type="molecule type" value="Genomic_DNA"/>
</dbReference>
<keyword evidence="3 6" id="KW-0812">Transmembrane</keyword>
<dbReference type="RefSeq" id="WP_136902043.1">
    <property type="nucleotide sequence ID" value="NZ_SUME01000005.1"/>
</dbReference>
<dbReference type="PANTHER" id="PTHR30250:SF11">
    <property type="entry name" value="O-ANTIGEN TRANSPORTER-RELATED"/>
    <property type="match status" value="1"/>
</dbReference>
<feature type="transmembrane region" description="Helical" evidence="6">
    <location>
        <begin position="24"/>
        <end position="42"/>
    </location>
</feature>
<keyword evidence="2" id="KW-1003">Cell membrane</keyword>
<comment type="caution">
    <text evidence="7">The sequence shown here is derived from an EMBL/GenBank/DDBJ whole genome shotgun (WGS) entry which is preliminary data.</text>
</comment>
<evidence type="ECO:0000313" key="7">
    <source>
        <dbReference type="EMBL" id="TJZ60103.1"/>
    </source>
</evidence>
<dbReference type="GO" id="GO:0005886">
    <property type="term" value="C:plasma membrane"/>
    <property type="evidence" value="ECO:0007669"/>
    <property type="project" value="UniProtKB-SubCell"/>
</dbReference>
<dbReference type="InterPro" id="IPR002797">
    <property type="entry name" value="Polysacc_synth"/>
</dbReference>
<name>A0A4U0NZ59_9SPHI</name>
<feature type="transmembrane region" description="Helical" evidence="6">
    <location>
        <begin position="243"/>
        <end position="264"/>
    </location>
</feature>
<evidence type="ECO:0000256" key="4">
    <source>
        <dbReference type="ARBA" id="ARBA00022989"/>
    </source>
</evidence>
<evidence type="ECO:0008006" key="9">
    <source>
        <dbReference type="Google" id="ProtNLM"/>
    </source>
</evidence>
<organism evidence="7 8">
    <name type="scientific">Sphingobacterium olei</name>
    <dbReference type="NCBI Taxonomy" id="2571155"/>
    <lineage>
        <taxon>Bacteria</taxon>
        <taxon>Pseudomonadati</taxon>
        <taxon>Bacteroidota</taxon>
        <taxon>Sphingobacteriia</taxon>
        <taxon>Sphingobacteriales</taxon>
        <taxon>Sphingobacteriaceae</taxon>
        <taxon>Sphingobacterium</taxon>
    </lineage>
</organism>
<feature type="transmembrane region" description="Helical" evidence="6">
    <location>
        <begin position="198"/>
        <end position="222"/>
    </location>
</feature>